<name>A0A1M6KST3_9PROT</name>
<keyword evidence="3" id="KW-1185">Reference proteome</keyword>
<dbReference type="AlphaFoldDB" id="A0A1M6KST3"/>
<dbReference type="Pfam" id="PF00149">
    <property type="entry name" value="Metallophos"/>
    <property type="match status" value="1"/>
</dbReference>
<protein>
    <submittedName>
        <fullName evidence="2">Protein phosphatase</fullName>
    </submittedName>
</protein>
<evidence type="ECO:0000259" key="1">
    <source>
        <dbReference type="Pfam" id="PF00149"/>
    </source>
</evidence>
<dbReference type="InterPro" id="IPR050126">
    <property type="entry name" value="Ap4A_hydrolase"/>
</dbReference>
<dbReference type="InterPro" id="IPR029052">
    <property type="entry name" value="Metallo-depent_PP-like"/>
</dbReference>
<accession>A0A1M6KST3</accession>
<reference evidence="2 3" key="1">
    <citation type="submission" date="2016-11" db="EMBL/GenBank/DDBJ databases">
        <authorList>
            <person name="Jaros S."/>
            <person name="Januszkiewicz K."/>
            <person name="Wedrychowicz H."/>
        </authorList>
    </citation>
    <scope>NUCLEOTIDE SEQUENCE [LARGE SCALE GENOMIC DNA]</scope>
    <source>
        <strain evidence="2 3">DSM 14916</strain>
    </source>
</reference>
<dbReference type="Proteomes" id="UP000184387">
    <property type="component" value="Unassembled WGS sequence"/>
</dbReference>
<dbReference type="RefSeq" id="WP_073136053.1">
    <property type="nucleotide sequence ID" value="NZ_FQZF01000017.1"/>
</dbReference>
<evidence type="ECO:0000313" key="3">
    <source>
        <dbReference type="Proteomes" id="UP000184387"/>
    </source>
</evidence>
<organism evidence="2 3">
    <name type="scientific">Muricoccus roseus</name>
    <dbReference type="NCBI Taxonomy" id="198092"/>
    <lineage>
        <taxon>Bacteria</taxon>
        <taxon>Pseudomonadati</taxon>
        <taxon>Pseudomonadota</taxon>
        <taxon>Alphaproteobacteria</taxon>
        <taxon>Acetobacterales</taxon>
        <taxon>Roseomonadaceae</taxon>
        <taxon>Muricoccus</taxon>
    </lineage>
</organism>
<dbReference type="Gene3D" id="3.60.21.10">
    <property type="match status" value="1"/>
</dbReference>
<dbReference type="InterPro" id="IPR004843">
    <property type="entry name" value="Calcineurin-like_PHP"/>
</dbReference>
<dbReference type="STRING" id="198092.SAMN02745194_02968"/>
<gene>
    <name evidence="2" type="ORF">SAMN02745194_02968</name>
</gene>
<dbReference type="PANTHER" id="PTHR42850">
    <property type="entry name" value="METALLOPHOSPHOESTERASE"/>
    <property type="match status" value="1"/>
</dbReference>
<feature type="domain" description="Calcineurin-like phosphoesterase" evidence="1">
    <location>
        <begin position="12"/>
        <end position="137"/>
    </location>
</feature>
<dbReference type="SUPFAM" id="SSF56300">
    <property type="entry name" value="Metallo-dependent phosphatases"/>
    <property type="match status" value="1"/>
</dbReference>
<dbReference type="GO" id="GO:0005737">
    <property type="term" value="C:cytoplasm"/>
    <property type="evidence" value="ECO:0007669"/>
    <property type="project" value="TreeGrafter"/>
</dbReference>
<dbReference type="GO" id="GO:0016791">
    <property type="term" value="F:phosphatase activity"/>
    <property type="evidence" value="ECO:0007669"/>
    <property type="project" value="TreeGrafter"/>
</dbReference>
<proteinExistence type="predicted"/>
<sequence>MKDPRGRFEGIRVVGDVHGDAEAFHMAVDGATAERLFVIQLGDLTDGGSDAPGVLRRAFAMRAEGRGLFMLGNHDHKLRRALEGAPLRIEPSGLGRTLEQIEAARDAEALRRRAVEEIGRAPAWLRIDQRLFVHGGFHPRMLHAAPPPDAGARKPEGLVPRALFGQVTSRMRDDGFPERLHDWVDRIPQGFTIYCGHEVRSGNGRPFMQVGAGGGAAVFMDTGAGKGGHLSWVDLPW</sequence>
<evidence type="ECO:0000313" key="2">
    <source>
        <dbReference type="EMBL" id="SHJ62055.1"/>
    </source>
</evidence>
<dbReference type="EMBL" id="FQZF01000017">
    <property type="protein sequence ID" value="SHJ62055.1"/>
    <property type="molecule type" value="Genomic_DNA"/>
</dbReference>